<keyword evidence="3 4" id="KW-0378">Hydrolase</keyword>
<evidence type="ECO:0000259" key="5">
    <source>
        <dbReference type="Pfam" id="PF10502"/>
    </source>
</evidence>
<dbReference type="Proteomes" id="UP001595748">
    <property type="component" value="Unassembled WGS sequence"/>
</dbReference>
<comment type="similarity">
    <text evidence="1 4">Belongs to the peptidase S26 family.</text>
</comment>
<dbReference type="PROSITE" id="PS00501">
    <property type="entry name" value="SPASE_I_1"/>
    <property type="match status" value="1"/>
</dbReference>
<dbReference type="Pfam" id="PF10502">
    <property type="entry name" value="Peptidase_S26"/>
    <property type="match status" value="1"/>
</dbReference>
<keyword evidence="2 4" id="KW-0645">Protease</keyword>
<evidence type="ECO:0000313" key="6">
    <source>
        <dbReference type="EMBL" id="MFC3861451.1"/>
    </source>
</evidence>
<reference evidence="7" key="1">
    <citation type="journal article" date="2019" name="Int. J. Syst. Evol. Microbiol.">
        <title>The Global Catalogue of Microorganisms (GCM) 10K type strain sequencing project: providing services to taxonomists for standard genome sequencing and annotation.</title>
        <authorList>
            <consortium name="The Broad Institute Genomics Platform"/>
            <consortium name="The Broad Institute Genome Sequencing Center for Infectious Disease"/>
            <person name="Wu L."/>
            <person name="Ma J."/>
        </authorList>
    </citation>
    <scope>NUCLEOTIDE SEQUENCE [LARGE SCALE GENOMIC DNA]</scope>
    <source>
        <strain evidence="7">CCTCC AB 2013263</strain>
    </source>
</reference>
<comment type="catalytic activity">
    <reaction evidence="4">
        <text>Cleavage of hydrophobic, N-terminal signal or leader sequences from secreted and periplasmic proteins.</text>
        <dbReference type="EC" id="3.4.21.89"/>
    </reaction>
</comment>
<dbReference type="EC" id="3.4.21.89" evidence="4"/>
<organism evidence="6 7">
    <name type="scientific">Deinococcus antarcticus</name>
    <dbReference type="NCBI Taxonomy" id="1298767"/>
    <lineage>
        <taxon>Bacteria</taxon>
        <taxon>Thermotogati</taxon>
        <taxon>Deinococcota</taxon>
        <taxon>Deinococci</taxon>
        <taxon>Deinococcales</taxon>
        <taxon>Deinococcaceae</taxon>
        <taxon>Deinococcus</taxon>
    </lineage>
</organism>
<sequence length="201" mass="22512">MQRVTPPPAPPERSSWREFWRTWVLGALLPVYLITTFLATFARVNGESMAPTLHSGELLLLLKAPRWLHAWHLTGPYLKRGDVVVFRISADSPYAFETVYGVRHRPYNVKRVVALAGDTVRIQDGKLLVNGHEVAESYASQEGYMNEQPEQVVPAGKVWVLGDNRRLGDSLDSRAYGPVDVRDVAGTANVRLWPAPTSLRP</sequence>
<keyword evidence="4" id="KW-0472">Membrane</keyword>
<proteinExistence type="inferred from homology"/>
<gene>
    <name evidence="6" type="primary">lepB</name>
    <name evidence="6" type="ORF">ACFOPQ_11840</name>
</gene>
<evidence type="ECO:0000256" key="2">
    <source>
        <dbReference type="ARBA" id="ARBA00022670"/>
    </source>
</evidence>
<dbReference type="InterPro" id="IPR019533">
    <property type="entry name" value="Peptidase_S26"/>
</dbReference>
<accession>A0ABV8A8A2</accession>
<feature type="domain" description="Peptidase S26" evidence="5">
    <location>
        <begin position="22"/>
        <end position="193"/>
    </location>
</feature>
<dbReference type="InterPro" id="IPR019756">
    <property type="entry name" value="Pept_S26A_signal_pept_1_Ser-AS"/>
</dbReference>
<dbReference type="InterPro" id="IPR000223">
    <property type="entry name" value="Pept_S26A_signal_pept_1"/>
</dbReference>
<dbReference type="RefSeq" id="WP_380078351.1">
    <property type="nucleotide sequence ID" value="NZ_JBHRZF010000142.1"/>
</dbReference>
<dbReference type="CDD" id="cd06530">
    <property type="entry name" value="S26_SPase_I"/>
    <property type="match status" value="1"/>
</dbReference>
<dbReference type="GO" id="GO:0009003">
    <property type="term" value="F:signal peptidase activity"/>
    <property type="evidence" value="ECO:0007669"/>
    <property type="project" value="UniProtKB-EC"/>
</dbReference>
<comment type="subcellular location">
    <subcellularLocation>
        <location evidence="4">Membrane</location>
        <topology evidence="4">Single-pass type II membrane protein</topology>
    </subcellularLocation>
</comment>
<dbReference type="SUPFAM" id="SSF51306">
    <property type="entry name" value="LexA/Signal peptidase"/>
    <property type="match status" value="1"/>
</dbReference>
<name>A0ABV8A8A2_9DEIO</name>
<comment type="caution">
    <text evidence="6">The sequence shown here is derived from an EMBL/GenBank/DDBJ whole genome shotgun (WGS) entry which is preliminary data.</text>
</comment>
<evidence type="ECO:0000256" key="1">
    <source>
        <dbReference type="ARBA" id="ARBA00009370"/>
    </source>
</evidence>
<keyword evidence="4" id="KW-0812">Transmembrane</keyword>
<keyword evidence="4" id="KW-1133">Transmembrane helix</keyword>
<feature type="transmembrane region" description="Helical" evidence="4">
    <location>
        <begin position="20"/>
        <end position="42"/>
    </location>
</feature>
<evidence type="ECO:0000313" key="7">
    <source>
        <dbReference type="Proteomes" id="UP001595748"/>
    </source>
</evidence>
<protein>
    <recommendedName>
        <fullName evidence="4">Signal peptidase I</fullName>
        <ecNumber evidence="4">3.4.21.89</ecNumber>
    </recommendedName>
</protein>
<keyword evidence="7" id="KW-1185">Reference proteome</keyword>
<dbReference type="PANTHER" id="PTHR43390:SF1">
    <property type="entry name" value="CHLOROPLAST PROCESSING PEPTIDASE"/>
    <property type="match status" value="1"/>
</dbReference>
<dbReference type="PRINTS" id="PR00727">
    <property type="entry name" value="LEADERPTASE"/>
</dbReference>
<evidence type="ECO:0000256" key="3">
    <source>
        <dbReference type="ARBA" id="ARBA00022801"/>
    </source>
</evidence>
<dbReference type="Gene3D" id="2.10.109.10">
    <property type="entry name" value="Umud Fragment, subunit A"/>
    <property type="match status" value="1"/>
</dbReference>
<dbReference type="InterPro" id="IPR036286">
    <property type="entry name" value="LexA/Signal_pep-like_sf"/>
</dbReference>
<dbReference type="NCBIfam" id="TIGR02227">
    <property type="entry name" value="sigpep_I_bact"/>
    <property type="match status" value="1"/>
</dbReference>
<evidence type="ECO:0000256" key="4">
    <source>
        <dbReference type="RuleBase" id="RU362042"/>
    </source>
</evidence>
<dbReference type="PANTHER" id="PTHR43390">
    <property type="entry name" value="SIGNAL PEPTIDASE I"/>
    <property type="match status" value="1"/>
</dbReference>
<dbReference type="EMBL" id="JBHRZF010000142">
    <property type="protein sequence ID" value="MFC3861451.1"/>
    <property type="molecule type" value="Genomic_DNA"/>
</dbReference>